<proteinExistence type="predicted"/>
<keyword evidence="3" id="KW-1185">Reference proteome</keyword>
<dbReference type="Proteomes" id="UP000629025">
    <property type="component" value="Unassembled WGS sequence"/>
</dbReference>
<dbReference type="Pfam" id="PF03640">
    <property type="entry name" value="Lipoprotein_15"/>
    <property type="match status" value="2"/>
</dbReference>
<name>A0ABQ1K2J4_9GAMM</name>
<dbReference type="PROSITE" id="PS51257">
    <property type="entry name" value="PROKAR_LIPOPROTEIN"/>
    <property type="match status" value="1"/>
</dbReference>
<dbReference type="EMBL" id="BMIJ01000002">
    <property type="protein sequence ID" value="GGB85857.1"/>
    <property type="molecule type" value="Genomic_DNA"/>
</dbReference>
<dbReference type="PANTHER" id="PTHR39335">
    <property type="entry name" value="BLL4220 PROTEIN"/>
    <property type="match status" value="1"/>
</dbReference>
<dbReference type="InterPro" id="IPR005297">
    <property type="entry name" value="Lipoprotein_repeat"/>
</dbReference>
<keyword evidence="1" id="KW-0732">Signal</keyword>
<dbReference type="PANTHER" id="PTHR39335:SF1">
    <property type="entry name" value="BLL4220 PROTEIN"/>
    <property type="match status" value="1"/>
</dbReference>
<feature type="signal peptide" evidence="1">
    <location>
        <begin position="1"/>
        <end position="21"/>
    </location>
</feature>
<dbReference type="RefSeq" id="WP_188745995.1">
    <property type="nucleotide sequence ID" value="NZ_BMIJ01000002.1"/>
</dbReference>
<sequence length="152" mass="16491">MSRLILALAISTLVGCGSGYSADYANLPVMSRSTSAGEILTTDDGMTLYTFDRDAQGMSACYDTCAKNWPPFMAGPDAREKGDFTLMERNDGGIQWAYEGKPLYRYIGDRKPGDVSGNGFKGVWHVQPAKEARHQYRGYGSSYNGNGNGGGY</sequence>
<feature type="chain" id="PRO_5047123791" description="Lipoprotein with Yx(FWY)xxD motif" evidence="1">
    <location>
        <begin position="22"/>
        <end position="152"/>
    </location>
</feature>
<reference evidence="3" key="1">
    <citation type="journal article" date="2019" name="Int. J. Syst. Evol. Microbiol.">
        <title>The Global Catalogue of Microorganisms (GCM) 10K type strain sequencing project: providing services to taxonomists for standard genome sequencing and annotation.</title>
        <authorList>
            <consortium name="The Broad Institute Genomics Platform"/>
            <consortium name="The Broad Institute Genome Sequencing Center for Infectious Disease"/>
            <person name="Wu L."/>
            <person name="Ma J."/>
        </authorList>
    </citation>
    <scope>NUCLEOTIDE SEQUENCE [LARGE SCALE GENOMIC DNA]</scope>
    <source>
        <strain evidence="3">CGMCC 1.15341</strain>
    </source>
</reference>
<comment type="caution">
    <text evidence="2">The sequence shown here is derived from an EMBL/GenBank/DDBJ whole genome shotgun (WGS) entry which is preliminary data.</text>
</comment>
<evidence type="ECO:0000313" key="2">
    <source>
        <dbReference type="EMBL" id="GGB85857.1"/>
    </source>
</evidence>
<gene>
    <name evidence="2" type="ORF">GCM10011352_09680</name>
</gene>
<accession>A0ABQ1K2J4</accession>
<organism evidence="2 3">
    <name type="scientific">Marinobacterium zhoushanense</name>
    <dbReference type="NCBI Taxonomy" id="1679163"/>
    <lineage>
        <taxon>Bacteria</taxon>
        <taxon>Pseudomonadati</taxon>
        <taxon>Pseudomonadota</taxon>
        <taxon>Gammaproteobacteria</taxon>
        <taxon>Oceanospirillales</taxon>
        <taxon>Oceanospirillaceae</taxon>
        <taxon>Marinobacterium</taxon>
    </lineage>
</organism>
<evidence type="ECO:0000256" key="1">
    <source>
        <dbReference type="SAM" id="SignalP"/>
    </source>
</evidence>
<evidence type="ECO:0008006" key="4">
    <source>
        <dbReference type="Google" id="ProtNLM"/>
    </source>
</evidence>
<evidence type="ECO:0000313" key="3">
    <source>
        <dbReference type="Proteomes" id="UP000629025"/>
    </source>
</evidence>
<protein>
    <recommendedName>
        <fullName evidence="4">Lipoprotein with Yx(FWY)xxD motif</fullName>
    </recommendedName>
</protein>